<gene>
    <name evidence="1" type="ORF">HCN56_05985</name>
</gene>
<dbReference type="GO" id="GO:0016853">
    <property type="term" value="F:isomerase activity"/>
    <property type="evidence" value="ECO:0007669"/>
    <property type="project" value="UniProtKB-KW"/>
</dbReference>
<accession>A0A7X6CZ63</accession>
<protein>
    <submittedName>
        <fullName evidence="1">Sugar phosphate isomerase</fullName>
    </submittedName>
</protein>
<dbReference type="NCBIfam" id="NF035938">
    <property type="entry name" value="EboA_domain"/>
    <property type="match status" value="1"/>
</dbReference>
<organism evidence="1 2">
    <name type="scientific">Streptomyces lonarensis</name>
    <dbReference type="NCBI Taxonomy" id="700599"/>
    <lineage>
        <taxon>Bacteria</taxon>
        <taxon>Bacillati</taxon>
        <taxon>Actinomycetota</taxon>
        <taxon>Actinomycetes</taxon>
        <taxon>Kitasatosporales</taxon>
        <taxon>Streptomycetaceae</taxon>
        <taxon>Streptomyces</taxon>
    </lineage>
</organism>
<dbReference type="Proteomes" id="UP000578686">
    <property type="component" value="Unassembled WGS sequence"/>
</dbReference>
<keyword evidence="1" id="KW-0413">Isomerase</keyword>
<dbReference type="EMBL" id="JAAVJD010000027">
    <property type="protein sequence ID" value="NJQ05134.1"/>
    <property type="molecule type" value="Genomic_DNA"/>
</dbReference>
<dbReference type="InterPro" id="IPR047715">
    <property type="entry name" value="EboA_dom"/>
</dbReference>
<proteinExistence type="predicted"/>
<comment type="caution">
    <text evidence="1">The sequence shown here is derived from an EMBL/GenBank/DDBJ whole genome shotgun (WGS) entry which is preliminary data.</text>
</comment>
<name>A0A7X6CZ63_9ACTN</name>
<dbReference type="AlphaFoldDB" id="A0A7X6CZ63"/>
<reference evidence="1 2" key="1">
    <citation type="submission" date="2020-03" db="EMBL/GenBank/DDBJ databases">
        <title>Draft genome of Streptomyces sp. ventii, isolated from the Axial Seamount in the Pacific Ocean, and resequencing of the two type strains Streptomyces lonarensis strain NCL 716 and Streptomyces bohaiensis strain 11A07.</title>
        <authorList>
            <person name="Loughran R.M."/>
            <person name="Pfannmuller K.M."/>
            <person name="Wasson B.J."/>
            <person name="Deadmond M.C."/>
            <person name="Paddock B.E."/>
            <person name="Koyack M.J."/>
            <person name="Gallegos D.A."/>
            <person name="Mitchell E.A."/>
            <person name="Ushijima B."/>
            <person name="Saw J.H."/>
            <person name="Mcphail K.L."/>
            <person name="Videau P."/>
        </authorList>
    </citation>
    <scope>NUCLEOTIDE SEQUENCE [LARGE SCALE GENOMIC DNA]</scope>
    <source>
        <strain evidence="1 2">NCL716</strain>
    </source>
</reference>
<sequence length="189" mass="20041">MDAALDAALAARLSTELRQAADPAVLRRLFPAAGRRYGRGPLPGAPDGWRVEDAVRTLLLRQAPPAGTAEAAVLLYREGDAAERRGVLRALPHLPVGDAALELVRDALRANDPRLVEAAVGPYAARHLDQHAWRQAVLKCLFVEVPLRAVAGLAERRDAELAALADGLAAERRAAGRAVPADLALITPA</sequence>
<evidence type="ECO:0000313" key="2">
    <source>
        <dbReference type="Proteomes" id="UP000578686"/>
    </source>
</evidence>
<evidence type="ECO:0000313" key="1">
    <source>
        <dbReference type="EMBL" id="NJQ05134.1"/>
    </source>
</evidence>
<keyword evidence="2" id="KW-1185">Reference proteome</keyword>